<dbReference type="Proteomes" id="UP000016935">
    <property type="component" value="Unassembled WGS sequence"/>
</dbReference>
<dbReference type="GeneID" id="19403554"/>
<dbReference type="EMBL" id="KB908592">
    <property type="protein sequence ID" value="EOA87187.1"/>
    <property type="molecule type" value="Genomic_DNA"/>
</dbReference>
<reference evidence="1 2" key="2">
    <citation type="journal article" date="2013" name="PLoS Genet.">
        <title>Comparative genome structure, secondary metabolite, and effector coding capacity across Cochliobolus pathogens.</title>
        <authorList>
            <person name="Condon B.J."/>
            <person name="Leng Y."/>
            <person name="Wu D."/>
            <person name="Bushley K.E."/>
            <person name="Ohm R.A."/>
            <person name="Otillar R."/>
            <person name="Martin J."/>
            <person name="Schackwitz W."/>
            <person name="Grimwood J."/>
            <person name="MohdZainudin N."/>
            <person name="Xue C."/>
            <person name="Wang R."/>
            <person name="Manning V.A."/>
            <person name="Dhillon B."/>
            <person name="Tu Z.J."/>
            <person name="Steffenson B.J."/>
            <person name="Salamov A."/>
            <person name="Sun H."/>
            <person name="Lowry S."/>
            <person name="LaButti K."/>
            <person name="Han J."/>
            <person name="Copeland A."/>
            <person name="Lindquist E."/>
            <person name="Barry K."/>
            <person name="Schmutz J."/>
            <person name="Baker S.E."/>
            <person name="Ciuffetti L.M."/>
            <person name="Grigoriev I.V."/>
            <person name="Zhong S."/>
            <person name="Turgeon B.G."/>
        </authorList>
    </citation>
    <scope>NUCLEOTIDE SEQUENCE [LARGE SCALE GENOMIC DNA]</scope>
    <source>
        <strain evidence="2">28A</strain>
    </source>
</reference>
<dbReference type="HOGENOM" id="CLU_1027329_0_0_1"/>
<gene>
    <name evidence="1" type="ORF">SETTUDRAFT_31477</name>
</gene>
<dbReference type="InterPro" id="IPR036770">
    <property type="entry name" value="Ankyrin_rpt-contain_sf"/>
</dbReference>
<reference evidence="1 2" key="1">
    <citation type="journal article" date="2012" name="PLoS Pathog.">
        <title>Diverse lifestyles and strategies of plant pathogenesis encoded in the genomes of eighteen Dothideomycetes fungi.</title>
        <authorList>
            <person name="Ohm R.A."/>
            <person name="Feau N."/>
            <person name="Henrissat B."/>
            <person name="Schoch C.L."/>
            <person name="Horwitz B.A."/>
            <person name="Barry K.W."/>
            <person name="Condon B.J."/>
            <person name="Copeland A.C."/>
            <person name="Dhillon B."/>
            <person name="Glaser F."/>
            <person name="Hesse C.N."/>
            <person name="Kosti I."/>
            <person name="LaButti K."/>
            <person name="Lindquist E.A."/>
            <person name="Lucas S."/>
            <person name="Salamov A.A."/>
            <person name="Bradshaw R.E."/>
            <person name="Ciuffetti L."/>
            <person name="Hamelin R.C."/>
            <person name="Kema G.H.J."/>
            <person name="Lawrence C."/>
            <person name="Scott J.A."/>
            <person name="Spatafora J.W."/>
            <person name="Turgeon B.G."/>
            <person name="de Wit P.J.G.M."/>
            <person name="Zhong S."/>
            <person name="Goodwin S.B."/>
            <person name="Grigoriev I.V."/>
        </authorList>
    </citation>
    <scope>NUCLEOTIDE SEQUENCE [LARGE SCALE GENOMIC DNA]</scope>
    <source>
        <strain evidence="2">28A</strain>
    </source>
</reference>
<keyword evidence="2" id="KW-1185">Reference proteome</keyword>
<accession>R0KGN7</accession>
<evidence type="ECO:0000313" key="1">
    <source>
        <dbReference type="EMBL" id="EOA87187.1"/>
    </source>
</evidence>
<dbReference type="RefSeq" id="XP_008025071.1">
    <property type="nucleotide sequence ID" value="XM_008026880.1"/>
</dbReference>
<dbReference type="Gene3D" id="1.25.40.20">
    <property type="entry name" value="Ankyrin repeat-containing domain"/>
    <property type="match status" value="1"/>
</dbReference>
<sequence length="271" mass="29942">MDPNTQNYWTDWGAGKTPLSYPSGHSGSDQVTVCLLGHDANKDLRNEALAAPFFGAVETSTTTTEILEREHADSNTISSNGNTVLRAAAWFASQNPLLEENAATLFKRGADKFARNSDGFTPVDYLGVGSIVQLGSGSSLEYILDRIPDADANMAHSSGERPFDHALGLMAPDKISIRLNHGARPGLIWDHNSVWIQHWKYENFFSQLSEVLSETPAVLFVSQFSVISRSRSDVVCVDEDSPDDPYLNFLFPRILGVSKELFSIRFSLTRR</sequence>
<proteinExistence type="predicted"/>
<organism evidence="1 2">
    <name type="scientific">Exserohilum turcicum (strain 28A)</name>
    <name type="common">Northern leaf blight fungus</name>
    <name type="synonym">Setosphaeria turcica</name>
    <dbReference type="NCBI Taxonomy" id="671987"/>
    <lineage>
        <taxon>Eukaryota</taxon>
        <taxon>Fungi</taxon>
        <taxon>Dikarya</taxon>
        <taxon>Ascomycota</taxon>
        <taxon>Pezizomycotina</taxon>
        <taxon>Dothideomycetes</taxon>
        <taxon>Pleosporomycetidae</taxon>
        <taxon>Pleosporales</taxon>
        <taxon>Pleosporineae</taxon>
        <taxon>Pleosporaceae</taxon>
        <taxon>Exserohilum</taxon>
    </lineage>
</organism>
<protein>
    <submittedName>
        <fullName evidence="1">Uncharacterized protein</fullName>
    </submittedName>
</protein>
<dbReference type="AlphaFoldDB" id="R0KGN7"/>
<name>R0KGN7_EXST2</name>
<dbReference type="SUPFAM" id="SSF48403">
    <property type="entry name" value="Ankyrin repeat"/>
    <property type="match status" value="1"/>
</dbReference>
<evidence type="ECO:0000313" key="2">
    <source>
        <dbReference type="Proteomes" id="UP000016935"/>
    </source>
</evidence>